<sequence length="472" mass="50251">MSGLRPPAQIGSVRLLEPLGEGGMALVFRGEDRFRPGASCAVKLLRPEVHRDQDLVRRFLREGEVLTRLSHPSLVEIFAFGTSGAWPYLIMEILPGGSLKACRGEAPAALVRRLIPVCGALGVAHAAGVVHRDLKPSNLLFAADGQLKVTDFGVCFWEGEEGRTRATRSQMVVGTLGYMAPEQHGDPRRVDGRCDVYALGAILFEFLTGQPYAQVQLPPAAVRPGFPPRMAGLIMRALQPDPARRLPDMATLGQELSHWLESAEAVGWGEEPLPGFSARDRELATVAGPRRDEGPEVRLAPYLDALATGPVGARRAAADGLVAAARTADGGWLIDALARSPEGARFALARALGKVGAAEALQPLLALLADPFAQREAAEAAAAVARRTGQVAVATEALREPGLGHAWRWPARATLGDEAWVMALRAGWSGLTAPSRLQALEAGRLLPDALRARVKAATVDATGQARATWEAL</sequence>
<dbReference type="SMART" id="SM00220">
    <property type="entry name" value="S_TKc"/>
    <property type="match status" value="1"/>
</dbReference>
<evidence type="ECO:0000256" key="5">
    <source>
        <dbReference type="PROSITE-ProRule" id="PRU10141"/>
    </source>
</evidence>
<dbReference type="PANTHER" id="PTHR43289">
    <property type="entry name" value="MITOGEN-ACTIVATED PROTEIN KINASE KINASE KINASE 20-RELATED"/>
    <property type="match status" value="1"/>
</dbReference>
<keyword evidence="4 5" id="KW-0067">ATP-binding</keyword>
<evidence type="ECO:0000256" key="1">
    <source>
        <dbReference type="ARBA" id="ARBA00022679"/>
    </source>
</evidence>
<dbReference type="Pfam" id="PF00069">
    <property type="entry name" value="Pkinase"/>
    <property type="match status" value="1"/>
</dbReference>
<keyword evidence="3 7" id="KW-0418">Kinase</keyword>
<evidence type="ECO:0000256" key="2">
    <source>
        <dbReference type="ARBA" id="ARBA00022741"/>
    </source>
</evidence>
<dbReference type="PROSITE" id="PS50011">
    <property type="entry name" value="PROTEIN_KINASE_DOM"/>
    <property type="match status" value="1"/>
</dbReference>
<dbReference type="SMART" id="SM00567">
    <property type="entry name" value="EZ_HEAT"/>
    <property type="match status" value="1"/>
</dbReference>
<dbReference type="GO" id="GO:0005524">
    <property type="term" value="F:ATP binding"/>
    <property type="evidence" value="ECO:0007669"/>
    <property type="project" value="UniProtKB-UniRule"/>
</dbReference>
<keyword evidence="1" id="KW-0808">Transferase</keyword>
<keyword evidence="7" id="KW-0723">Serine/threonine-protein kinase</keyword>
<dbReference type="CDD" id="cd14014">
    <property type="entry name" value="STKc_PknB_like"/>
    <property type="match status" value="1"/>
</dbReference>
<dbReference type="PROSITE" id="PS00107">
    <property type="entry name" value="PROTEIN_KINASE_ATP"/>
    <property type="match status" value="1"/>
</dbReference>
<dbReference type="Gene3D" id="1.25.10.10">
    <property type="entry name" value="Leucine-rich Repeat Variant"/>
    <property type="match status" value="1"/>
</dbReference>
<dbReference type="Gene3D" id="1.10.510.10">
    <property type="entry name" value="Transferase(Phosphotransferase) domain 1"/>
    <property type="match status" value="1"/>
</dbReference>
<dbReference type="InterPro" id="IPR017441">
    <property type="entry name" value="Protein_kinase_ATP_BS"/>
</dbReference>
<proteinExistence type="predicted"/>
<dbReference type="GO" id="GO:0004674">
    <property type="term" value="F:protein serine/threonine kinase activity"/>
    <property type="evidence" value="ECO:0007669"/>
    <property type="project" value="UniProtKB-KW"/>
</dbReference>
<dbReference type="SUPFAM" id="SSF56112">
    <property type="entry name" value="Protein kinase-like (PK-like)"/>
    <property type="match status" value="1"/>
</dbReference>
<dbReference type="InterPro" id="IPR011009">
    <property type="entry name" value="Kinase-like_dom_sf"/>
</dbReference>
<reference evidence="7 8" key="1">
    <citation type="submission" date="2020-10" db="EMBL/GenBank/DDBJ databases">
        <title>Connecting structure to function with the recovery of over 1000 high-quality activated sludge metagenome-assembled genomes encoding full-length rRNA genes using long-read sequencing.</title>
        <authorList>
            <person name="Singleton C.M."/>
            <person name="Petriglieri F."/>
            <person name="Kristensen J.M."/>
            <person name="Kirkegaard R.H."/>
            <person name="Michaelsen T.Y."/>
            <person name="Andersen M.H."/>
            <person name="Karst S.M."/>
            <person name="Dueholm M.S."/>
            <person name="Nielsen P.H."/>
            <person name="Albertsen M."/>
        </authorList>
    </citation>
    <scope>NUCLEOTIDE SEQUENCE [LARGE SCALE GENOMIC DNA]</scope>
    <source>
        <strain evidence="7">OdNE_18-Q3-R46-58_MAXAC.008</strain>
    </source>
</reference>
<dbReference type="AlphaFoldDB" id="A0A936F373"/>
<gene>
    <name evidence="7" type="ORF">IPN91_11815</name>
</gene>
<feature type="binding site" evidence="5">
    <location>
        <position position="43"/>
    </location>
    <ligand>
        <name>ATP</name>
        <dbReference type="ChEBI" id="CHEBI:30616"/>
    </ligand>
</feature>
<evidence type="ECO:0000256" key="3">
    <source>
        <dbReference type="ARBA" id="ARBA00022777"/>
    </source>
</evidence>
<dbReference type="PANTHER" id="PTHR43289:SF6">
    <property type="entry name" value="SERINE_THREONINE-PROTEIN KINASE NEKL-3"/>
    <property type="match status" value="1"/>
</dbReference>
<protein>
    <submittedName>
        <fullName evidence="7">Serine/threonine protein kinase</fullName>
    </submittedName>
</protein>
<evidence type="ECO:0000313" key="8">
    <source>
        <dbReference type="Proteomes" id="UP000709959"/>
    </source>
</evidence>
<dbReference type="InterPro" id="IPR004155">
    <property type="entry name" value="PBS_lyase_HEAT"/>
</dbReference>
<organism evidence="7 8">
    <name type="scientific">Candidatus Geothrix odensensis</name>
    <dbReference type="NCBI Taxonomy" id="2954440"/>
    <lineage>
        <taxon>Bacteria</taxon>
        <taxon>Pseudomonadati</taxon>
        <taxon>Acidobacteriota</taxon>
        <taxon>Holophagae</taxon>
        <taxon>Holophagales</taxon>
        <taxon>Holophagaceae</taxon>
        <taxon>Geothrix</taxon>
    </lineage>
</organism>
<keyword evidence="2 5" id="KW-0547">Nucleotide-binding</keyword>
<dbReference type="Proteomes" id="UP000709959">
    <property type="component" value="Unassembled WGS sequence"/>
</dbReference>
<dbReference type="Gene3D" id="3.30.200.20">
    <property type="entry name" value="Phosphorylase Kinase, domain 1"/>
    <property type="match status" value="1"/>
</dbReference>
<feature type="domain" description="Protein kinase" evidence="6">
    <location>
        <begin position="13"/>
        <end position="260"/>
    </location>
</feature>
<evidence type="ECO:0000256" key="4">
    <source>
        <dbReference type="ARBA" id="ARBA00022840"/>
    </source>
</evidence>
<dbReference type="InterPro" id="IPR000719">
    <property type="entry name" value="Prot_kinase_dom"/>
</dbReference>
<evidence type="ECO:0000313" key="7">
    <source>
        <dbReference type="EMBL" id="MBK8573299.1"/>
    </source>
</evidence>
<dbReference type="PROSITE" id="PS00108">
    <property type="entry name" value="PROTEIN_KINASE_ST"/>
    <property type="match status" value="1"/>
</dbReference>
<dbReference type="EMBL" id="JADKCH010000016">
    <property type="protein sequence ID" value="MBK8573299.1"/>
    <property type="molecule type" value="Genomic_DNA"/>
</dbReference>
<dbReference type="InterPro" id="IPR008271">
    <property type="entry name" value="Ser/Thr_kinase_AS"/>
</dbReference>
<dbReference type="InterPro" id="IPR011989">
    <property type="entry name" value="ARM-like"/>
</dbReference>
<evidence type="ECO:0000259" key="6">
    <source>
        <dbReference type="PROSITE" id="PS50011"/>
    </source>
</evidence>
<name>A0A936F373_9BACT</name>
<accession>A0A936F373</accession>
<comment type="caution">
    <text evidence="7">The sequence shown here is derived from an EMBL/GenBank/DDBJ whole genome shotgun (WGS) entry which is preliminary data.</text>
</comment>